<evidence type="ECO:0000256" key="1">
    <source>
        <dbReference type="SAM" id="Phobius"/>
    </source>
</evidence>
<name>A0A099J3T9_9MICO</name>
<evidence type="ECO:0000256" key="2">
    <source>
        <dbReference type="SAM" id="SignalP"/>
    </source>
</evidence>
<feature type="chain" id="PRO_5036291072" description="Gram-positive cocci surface proteins LPxTG domain-containing protein" evidence="2">
    <location>
        <begin position="26"/>
        <end position="84"/>
    </location>
</feature>
<organism evidence="3 5">
    <name type="scientific">Cryobacterium roopkundense</name>
    <dbReference type="NCBI Taxonomy" id="1001240"/>
    <lineage>
        <taxon>Bacteria</taxon>
        <taxon>Bacillati</taxon>
        <taxon>Actinomycetota</taxon>
        <taxon>Actinomycetes</taxon>
        <taxon>Micrococcales</taxon>
        <taxon>Microbacteriaceae</taxon>
        <taxon>Cryobacterium</taxon>
    </lineage>
</organism>
<keyword evidence="5" id="KW-1185">Reference proteome</keyword>
<gene>
    <name evidence="4" type="ORF">BJ997_002901</name>
    <name evidence="3" type="ORF">GY21_17130</name>
</gene>
<dbReference type="AlphaFoldDB" id="A0A099J3T9"/>
<dbReference type="EMBL" id="JACHBQ010000001">
    <property type="protein sequence ID" value="MBB5642353.1"/>
    <property type="molecule type" value="Genomic_DNA"/>
</dbReference>
<feature type="signal peptide" evidence="2">
    <location>
        <begin position="1"/>
        <end position="25"/>
    </location>
</feature>
<dbReference type="RefSeq" id="WP_035838588.1">
    <property type="nucleotide sequence ID" value="NZ_JACHBQ010000001.1"/>
</dbReference>
<dbReference type="EMBL" id="JPXF01000091">
    <property type="protein sequence ID" value="KGJ72187.1"/>
    <property type="molecule type" value="Genomic_DNA"/>
</dbReference>
<sequence length="84" mass="8345">MVRKTFAAVALAGLVFFAVPSVANAATYVPSGPASNSTSTGTGTSTLPSTGTDAATLLMWPAVGALALGLGLVSVPIIRRRARA</sequence>
<keyword evidence="1" id="KW-1133">Transmembrane helix</keyword>
<dbReference type="Proteomes" id="UP000561726">
    <property type="component" value="Unassembled WGS sequence"/>
</dbReference>
<accession>A0A099J3T9</accession>
<evidence type="ECO:0000313" key="3">
    <source>
        <dbReference type="EMBL" id="KGJ72187.1"/>
    </source>
</evidence>
<dbReference type="Proteomes" id="UP000029864">
    <property type="component" value="Unassembled WGS sequence"/>
</dbReference>
<keyword evidence="1" id="KW-0812">Transmembrane</keyword>
<keyword evidence="1" id="KW-0472">Membrane</keyword>
<protein>
    <recommendedName>
        <fullName evidence="7">Gram-positive cocci surface proteins LPxTG domain-containing protein</fullName>
    </recommendedName>
</protein>
<feature type="transmembrane region" description="Helical" evidence="1">
    <location>
        <begin position="57"/>
        <end position="78"/>
    </location>
</feature>
<reference evidence="4 6" key="2">
    <citation type="submission" date="2020-08" db="EMBL/GenBank/DDBJ databases">
        <title>Sequencing the genomes of 1000 actinobacteria strains.</title>
        <authorList>
            <person name="Klenk H.-P."/>
        </authorList>
    </citation>
    <scope>NUCLEOTIDE SEQUENCE [LARGE SCALE GENOMIC DNA]</scope>
    <source>
        <strain evidence="4 6">DSM 21065</strain>
    </source>
</reference>
<keyword evidence="2" id="KW-0732">Signal</keyword>
<proteinExistence type="predicted"/>
<reference evidence="3 5" key="1">
    <citation type="submission" date="2014-08" db="EMBL/GenBank/DDBJ databases">
        <authorList>
            <person name="Sisinthy S."/>
        </authorList>
    </citation>
    <scope>NUCLEOTIDE SEQUENCE [LARGE SCALE GENOMIC DNA]</scope>
    <source>
        <strain evidence="3 5">RuG17</strain>
    </source>
</reference>
<evidence type="ECO:0008006" key="7">
    <source>
        <dbReference type="Google" id="ProtNLM"/>
    </source>
</evidence>
<evidence type="ECO:0000313" key="5">
    <source>
        <dbReference type="Proteomes" id="UP000029864"/>
    </source>
</evidence>
<evidence type="ECO:0000313" key="6">
    <source>
        <dbReference type="Proteomes" id="UP000561726"/>
    </source>
</evidence>
<evidence type="ECO:0000313" key="4">
    <source>
        <dbReference type="EMBL" id="MBB5642353.1"/>
    </source>
</evidence>
<comment type="caution">
    <text evidence="3">The sequence shown here is derived from an EMBL/GenBank/DDBJ whole genome shotgun (WGS) entry which is preliminary data.</text>
</comment>